<evidence type="ECO:0008006" key="5">
    <source>
        <dbReference type="Google" id="ProtNLM"/>
    </source>
</evidence>
<evidence type="ECO:0000313" key="4">
    <source>
        <dbReference type="Proteomes" id="UP000824102"/>
    </source>
</evidence>
<dbReference type="PROSITE" id="PS51257">
    <property type="entry name" value="PROKAR_LIPOPROTEIN"/>
    <property type="match status" value="1"/>
</dbReference>
<feature type="chain" id="PRO_5038350306" description="Ig-like domain-containing protein" evidence="2">
    <location>
        <begin position="29"/>
        <end position="1521"/>
    </location>
</feature>
<proteinExistence type="predicted"/>
<dbReference type="Proteomes" id="UP000824102">
    <property type="component" value="Unassembled WGS sequence"/>
</dbReference>
<protein>
    <recommendedName>
        <fullName evidence="5">Ig-like domain-containing protein</fullName>
    </recommendedName>
</protein>
<keyword evidence="2" id="KW-0732">Signal</keyword>
<organism evidence="3 4">
    <name type="scientific">Candidatus Gallimonas intestinavium</name>
    <dbReference type="NCBI Taxonomy" id="2838603"/>
    <lineage>
        <taxon>Bacteria</taxon>
        <taxon>Bacillati</taxon>
        <taxon>Bacillota</taxon>
        <taxon>Clostridia</taxon>
        <taxon>Candidatus Gallimonas</taxon>
    </lineage>
</organism>
<feature type="signal peptide" evidence="2">
    <location>
        <begin position="1"/>
        <end position="28"/>
    </location>
</feature>
<evidence type="ECO:0000256" key="1">
    <source>
        <dbReference type="SAM" id="MobiDB-lite"/>
    </source>
</evidence>
<gene>
    <name evidence="3" type="ORF">H9964_01605</name>
</gene>
<evidence type="ECO:0000313" key="3">
    <source>
        <dbReference type="EMBL" id="HIZ72257.1"/>
    </source>
</evidence>
<comment type="caution">
    <text evidence="3">The sequence shown here is derived from an EMBL/GenBank/DDBJ whole genome shotgun (WGS) entry which is preliminary data.</text>
</comment>
<feature type="compositionally biased region" description="Acidic residues" evidence="1">
    <location>
        <begin position="1215"/>
        <end position="1229"/>
    </location>
</feature>
<sequence>MKKRHIAMLSLGALMACTLGLGVFTACDEGGGDAVKPSEYLDGINYYYGDGNDVHLQGWFVSENNDAWKVEEGVSDGGSTVTKLGFNKNTANNSFSVQIDGEYSDFKYLNITMRAEARGSDRAIAAHLSVANPIPQKDHLNVLGSDLYFDVSADVYTTYTFLVPSVSRQTLDVADYVRLAPDPGIQNTGTTLYTGDIYVKDCWFSKEAPADGVTPVDDTWRTEAWCGYTVTRGGADSEATISYEHPADWSRFYRPVPLEEVFLEDGTVNNMLRIRFTSDAVTVGDVTLEDSVEQFQVGLWGDPDPTSDAQFWQSWFGQYSSYGFANGSHSSAATMTVEKDEETGIITLTCQAAPALIGLAGNFEEQLWICFNLESQPQGGEPGGAPGYIAENTPFDGVGQMTILSSEFYYDETMPEYREPVENESGWSQNGVGAYVISSEKAGVMANVTFDNISPTAWSCLAYDASSGGKTVAVLTLRNNGSEKVLYGIDWNNEANRQYGFLEAGETKEVRLENASASGVINFFLDSCYDANDPTRLPDKEEYSGDVDIVSLTYEEGDTPVVPVTPGWAGAAVYTVSEKDGITNVVYEGIAPSGWTCIAYDTADANGKTAAILTIRNNGTEKVLYGIDWNDQNARVYGFLEAGETKEVRVENASASGPINFFIDSCYDANDPTRLPEKDSYSGNVDILSLVYADGPAPVVPSDSAWTGAAIYTVSEKDGITNVTYEGVGPQDWTCIAYGVTDEIRRPVVFLTLRNNGEKKMLYGIDLDNVDARVYGYLEPGEIKQLRLESAEAYTVINFFLDSCYDGAPYESYKDSYSGDIDILALEFAAEDEVIDITANTDKVFPTGRVKLTWTAANGADVTVSCTKDGAPAEDMTPVFGEYMTITELGTYVFTFEADGAVTAVWVVRCVERPVYVPDPEPDPEPESAWTQNWNNAYDFSEKSDGSLTVTYNENGPAEWSCLAYDKDEADGYLYAVVTLRNDGTVKVLYGIDWNDQNARVYGFIEPGKTVSVEVSKPNTRSAAGPINIFIDSCYGAGYEKEKPTSFSGRVTILSVVYSNETTVAPAPESPWTANSNYFTADGNTITFEGLPIGSWTGVTQSVSLTEAGTYVLSVTNNSDHWMKFKLNLQDEAGAQIGSDSDPCVCWMEIPAGETYELTLTVSADEAASARSMLLMIDCWAAGNKVTVTGEPCPEGPYSGSIETGELTLKQQPEQPEEPDDPDDQEPEEIYGKGTWGVVDNGKSFYTFTTKEGTMTNVTYQGVSPTLWANLYYEVSEEECYQNVTVTLRNNGTTRVLYGIDLGDDTKRAYGWIEPGATTEIVLSRDVVYSTINFFLDSCYYGDPYVAPEGTLSGDVDIVSVAFSGELLQKPTEPSGPVTIPLTWGLNNDATLISLAGNVVTLNGIVPDGAWQQINAGISLESKAVTLKLSVTNSTNALAKFKLCVMDEGWKQIGADSAASVCWIEIPKDATWDIVLTLTAEEAAKAAHLMLAIDCWASTDATCPDVDAFTGTVTINSLTVS</sequence>
<evidence type="ECO:0000256" key="2">
    <source>
        <dbReference type="SAM" id="SignalP"/>
    </source>
</evidence>
<feature type="region of interest" description="Disordered" evidence="1">
    <location>
        <begin position="1210"/>
        <end position="1233"/>
    </location>
</feature>
<name>A0A9D2G4G5_9FIRM</name>
<dbReference type="EMBL" id="DXBB01000033">
    <property type="protein sequence ID" value="HIZ72257.1"/>
    <property type="molecule type" value="Genomic_DNA"/>
</dbReference>
<accession>A0A9D2G4G5</accession>
<reference evidence="3" key="2">
    <citation type="submission" date="2021-04" db="EMBL/GenBank/DDBJ databases">
        <authorList>
            <person name="Gilroy R."/>
        </authorList>
    </citation>
    <scope>NUCLEOTIDE SEQUENCE</scope>
    <source>
        <strain evidence="3">ChiW7-2402</strain>
    </source>
</reference>
<reference evidence="3" key="1">
    <citation type="journal article" date="2021" name="PeerJ">
        <title>Extensive microbial diversity within the chicken gut microbiome revealed by metagenomics and culture.</title>
        <authorList>
            <person name="Gilroy R."/>
            <person name="Ravi A."/>
            <person name="Getino M."/>
            <person name="Pursley I."/>
            <person name="Horton D.L."/>
            <person name="Alikhan N.F."/>
            <person name="Baker D."/>
            <person name="Gharbi K."/>
            <person name="Hall N."/>
            <person name="Watson M."/>
            <person name="Adriaenssens E.M."/>
            <person name="Foster-Nyarko E."/>
            <person name="Jarju S."/>
            <person name="Secka A."/>
            <person name="Antonio M."/>
            <person name="Oren A."/>
            <person name="Chaudhuri R.R."/>
            <person name="La Ragione R."/>
            <person name="Hildebrand F."/>
            <person name="Pallen M.J."/>
        </authorList>
    </citation>
    <scope>NUCLEOTIDE SEQUENCE</scope>
    <source>
        <strain evidence="3">ChiW7-2402</strain>
    </source>
</reference>